<dbReference type="PROSITE" id="PS51257">
    <property type="entry name" value="PROKAR_LIPOPROTEIN"/>
    <property type="match status" value="1"/>
</dbReference>
<dbReference type="OrthoDB" id="9802674at2"/>
<feature type="compositionally biased region" description="Gly residues" evidence="1">
    <location>
        <begin position="219"/>
        <end position="233"/>
    </location>
</feature>
<keyword evidence="3" id="KW-1185">Reference proteome</keyword>
<name>A0A1M7SD79_9SPHN</name>
<dbReference type="InterPro" id="IPR019027">
    <property type="entry name" value="Pilus_biogenesis_CpaD-related"/>
</dbReference>
<evidence type="ECO:0000313" key="3">
    <source>
        <dbReference type="Proteomes" id="UP000184391"/>
    </source>
</evidence>
<organism evidence="2 3">
    <name type="scientific">Erythrobacter sanguineus</name>
    <dbReference type="NCBI Taxonomy" id="198312"/>
    <lineage>
        <taxon>Bacteria</taxon>
        <taxon>Pseudomonadati</taxon>
        <taxon>Pseudomonadota</taxon>
        <taxon>Alphaproteobacteria</taxon>
        <taxon>Sphingomonadales</taxon>
        <taxon>Erythrobacteraceae</taxon>
        <taxon>Erythrobacter/Porphyrobacter group</taxon>
        <taxon>Erythrobacter</taxon>
    </lineage>
</organism>
<dbReference type="STRING" id="198312.SAMN02745193_01493"/>
<proteinExistence type="predicted"/>
<reference evidence="3" key="1">
    <citation type="submission" date="2016-12" db="EMBL/GenBank/DDBJ databases">
        <authorList>
            <person name="Varghese N."/>
            <person name="Submissions S."/>
        </authorList>
    </citation>
    <scope>NUCLEOTIDE SEQUENCE [LARGE SCALE GENOMIC DNA]</scope>
    <source>
        <strain evidence="3">DSM 11032</strain>
    </source>
</reference>
<sequence>MPLARLNNPAMGLGRAPALALALTLGLGLAGCGGMPTNTTLYSMKQPVVERTNFTLDVNTNASGLPISEQQRLNGWFETMDLRYGDRIAIENPGQNPAVTNAIRDLAGRYGLIVSDVAPATAGMLQPGQARVVITRSSASVPGCPDWSAGSDMNYSNGTSPNHGCAVNSNLAAMIADPQDLLEGKKGSGETVIATSNKAIATYRETPPSGAAGLMDATAGGGGGGGGAGGGGN</sequence>
<evidence type="ECO:0000313" key="2">
    <source>
        <dbReference type="EMBL" id="SHN56435.1"/>
    </source>
</evidence>
<gene>
    <name evidence="2" type="ORF">SAMN02745193_01493</name>
</gene>
<dbReference type="RefSeq" id="WP_072674020.1">
    <property type="nucleotide sequence ID" value="NZ_FRDF01000007.1"/>
</dbReference>
<protein>
    <submittedName>
        <fullName evidence="2">Pilus assembly protein CpaD</fullName>
    </submittedName>
</protein>
<accession>A0A1M7SD79</accession>
<dbReference type="EMBL" id="FRDF01000007">
    <property type="protein sequence ID" value="SHN56435.1"/>
    <property type="molecule type" value="Genomic_DNA"/>
</dbReference>
<dbReference type="AlphaFoldDB" id="A0A1M7SD79"/>
<dbReference type="Pfam" id="PF09476">
    <property type="entry name" value="Pilus_CpaD"/>
    <property type="match status" value="1"/>
</dbReference>
<evidence type="ECO:0000256" key="1">
    <source>
        <dbReference type="SAM" id="MobiDB-lite"/>
    </source>
</evidence>
<feature type="region of interest" description="Disordered" evidence="1">
    <location>
        <begin position="211"/>
        <end position="233"/>
    </location>
</feature>
<dbReference type="Proteomes" id="UP000184391">
    <property type="component" value="Unassembled WGS sequence"/>
</dbReference>